<dbReference type="GO" id="GO:0005737">
    <property type="term" value="C:cytoplasm"/>
    <property type="evidence" value="ECO:0007669"/>
    <property type="project" value="UniProtKB-SubCell"/>
</dbReference>
<keyword evidence="4 9" id="KW-0949">S-adenosyl-L-methionine</keyword>
<dbReference type="PROSITE" id="PS51918">
    <property type="entry name" value="RADICAL_SAM"/>
    <property type="match status" value="1"/>
</dbReference>
<dbReference type="KEGG" id="dbc:MFMK1_001066"/>
<dbReference type="GO" id="GO:0046872">
    <property type="term" value="F:metal ion binding"/>
    <property type="evidence" value="ECO:0007669"/>
    <property type="project" value="UniProtKB-UniRule"/>
</dbReference>
<comment type="subcellular location">
    <subcellularLocation>
        <location evidence="9">Cytoplasm</location>
    </subcellularLocation>
</comment>
<gene>
    <name evidence="11" type="primary">hemW</name>
    <name evidence="11" type="ORF">MFMK1_001066</name>
</gene>
<evidence type="ECO:0000256" key="4">
    <source>
        <dbReference type="ARBA" id="ARBA00022691"/>
    </source>
</evidence>
<evidence type="ECO:0000256" key="8">
    <source>
        <dbReference type="ARBA" id="ARBA00023186"/>
    </source>
</evidence>
<evidence type="ECO:0000256" key="3">
    <source>
        <dbReference type="ARBA" id="ARBA00022617"/>
    </source>
</evidence>
<protein>
    <recommendedName>
        <fullName evidence="2 9">Heme chaperone HemW</fullName>
    </recommendedName>
</protein>
<evidence type="ECO:0000313" key="11">
    <source>
        <dbReference type="EMBL" id="WRO21263.1"/>
    </source>
</evidence>
<dbReference type="SFLD" id="SFLDF00288">
    <property type="entry name" value="HemN-like__clustered_with_nucl"/>
    <property type="match status" value="1"/>
</dbReference>
<dbReference type="EMBL" id="CP121694">
    <property type="protein sequence ID" value="WRO21263.1"/>
    <property type="molecule type" value="Genomic_DNA"/>
</dbReference>
<evidence type="ECO:0000313" key="12">
    <source>
        <dbReference type="Proteomes" id="UP001329915"/>
    </source>
</evidence>
<evidence type="ECO:0000256" key="5">
    <source>
        <dbReference type="ARBA" id="ARBA00022723"/>
    </source>
</evidence>
<dbReference type="PANTHER" id="PTHR13932:SF5">
    <property type="entry name" value="RADICAL S-ADENOSYL METHIONINE DOMAIN-CONTAINING PROTEIN 1, MITOCHONDRIAL"/>
    <property type="match status" value="1"/>
</dbReference>
<dbReference type="InterPro" id="IPR006638">
    <property type="entry name" value="Elp3/MiaA/NifB-like_rSAM"/>
</dbReference>
<feature type="domain" description="Radical SAM core" evidence="10">
    <location>
        <begin position="1"/>
        <end position="234"/>
    </location>
</feature>
<evidence type="ECO:0000256" key="9">
    <source>
        <dbReference type="RuleBase" id="RU364116"/>
    </source>
</evidence>
<reference evidence="11 12" key="1">
    <citation type="submission" date="2023-04" db="EMBL/GenBank/DDBJ databases">
        <authorList>
            <person name="Hsu D."/>
        </authorList>
    </citation>
    <scope>NUCLEOTIDE SEQUENCE [LARGE SCALE GENOMIC DNA]</scope>
    <source>
        <strain evidence="11 12">MK1</strain>
    </source>
</reference>
<dbReference type="InterPro" id="IPR058240">
    <property type="entry name" value="rSAM_sf"/>
</dbReference>
<comment type="function">
    <text evidence="9">Probably acts as a heme chaperone, transferring heme to an unknown acceptor. Binds one molecule of heme per monomer, possibly covalently. Binds 1 [4Fe-4S] cluster. The cluster is coordinated with 3 cysteines and an exchangeable S-adenosyl-L-methionine.</text>
</comment>
<evidence type="ECO:0000256" key="1">
    <source>
        <dbReference type="ARBA" id="ARBA00006100"/>
    </source>
</evidence>
<dbReference type="GO" id="GO:0006779">
    <property type="term" value="P:porphyrin-containing compound biosynthetic process"/>
    <property type="evidence" value="ECO:0007669"/>
    <property type="project" value="InterPro"/>
</dbReference>
<dbReference type="Proteomes" id="UP001329915">
    <property type="component" value="Chromosome"/>
</dbReference>
<dbReference type="SMART" id="SM00729">
    <property type="entry name" value="Elp3"/>
    <property type="match status" value="1"/>
</dbReference>
<sequence>MGISLYIHIPFCTTKCRYCDFISYPAGKSHKFSEYIFALGREMELLSRQYGQIDVDTVYLGGGTPSLLPETHIKDILARINSFFLLAKSAEITIEANPETLDKEKLATYRSLGINRLSIGAQTAANDLLADMGRGHSWKDVINVTVWAREAGFTNIGLDLIYGLPGQSLTQWRKTLVQAADIRPQHLSVYGLKLSPGTAWGDMEEAGQLVLPGDDEQAEMYLLARTFLAERGYRHYEISNFALQGFEARHNLTYWKLRPYLGVGVAAASFMEHTRWTNSGSLAEYILNLKERKLAREELLYLDDKEEMIEYMIMGLRLVEGISREDFFSRFHLSLEEIFGNKLASLTARDLLEEKQGRIFIPTEAFAVANEVFVAFV</sequence>
<dbReference type="Pfam" id="PF04055">
    <property type="entry name" value="Radical_SAM"/>
    <property type="match status" value="1"/>
</dbReference>
<dbReference type="Gene3D" id="3.20.20.70">
    <property type="entry name" value="Aldolase class I"/>
    <property type="match status" value="1"/>
</dbReference>
<accession>A0AAU0UIX9</accession>
<dbReference type="PANTHER" id="PTHR13932">
    <property type="entry name" value="COPROPORPHYRINIGEN III OXIDASE"/>
    <property type="match status" value="1"/>
</dbReference>
<keyword evidence="7 9" id="KW-0411">Iron-sulfur</keyword>
<dbReference type="NCBIfam" id="TIGR00539">
    <property type="entry name" value="hemN_rel"/>
    <property type="match status" value="1"/>
</dbReference>
<keyword evidence="9" id="KW-0004">4Fe-4S</keyword>
<dbReference type="RefSeq" id="WP_366924114.1">
    <property type="nucleotide sequence ID" value="NZ_CP121694.1"/>
</dbReference>
<dbReference type="InterPro" id="IPR004559">
    <property type="entry name" value="HemW-like"/>
</dbReference>
<keyword evidence="12" id="KW-1185">Reference proteome</keyword>
<dbReference type="InterPro" id="IPR013785">
    <property type="entry name" value="Aldolase_TIM"/>
</dbReference>
<evidence type="ECO:0000256" key="2">
    <source>
        <dbReference type="ARBA" id="ARBA00017228"/>
    </source>
</evidence>
<organism evidence="11 12">
    <name type="scientific">Metallumcola ferriviriculae</name>
    <dbReference type="NCBI Taxonomy" id="3039180"/>
    <lineage>
        <taxon>Bacteria</taxon>
        <taxon>Bacillati</taxon>
        <taxon>Bacillota</taxon>
        <taxon>Clostridia</taxon>
        <taxon>Neomoorellales</taxon>
        <taxon>Desulfitibacteraceae</taxon>
        <taxon>Metallumcola</taxon>
    </lineage>
</organism>
<evidence type="ECO:0000259" key="10">
    <source>
        <dbReference type="PROSITE" id="PS51918"/>
    </source>
</evidence>
<name>A0AAU0UIX9_9FIRM</name>
<keyword evidence="6 9" id="KW-0408">Iron</keyword>
<dbReference type="SFLD" id="SFLDS00029">
    <property type="entry name" value="Radical_SAM"/>
    <property type="match status" value="1"/>
</dbReference>
<dbReference type="Pfam" id="PF06969">
    <property type="entry name" value="HemN_C"/>
    <property type="match status" value="1"/>
</dbReference>
<dbReference type="SFLD" id="SFLDG01065">
    <property type="entry name" value="anaerobic_coproporphyrinogen-I"/>
    <property type="match status" value="1"/>
</dbReference>
<dbReference type="CDD" id="cd01335">
    <property type="entry name" value="Radical_SAM"/>
    <property type="match status" value="1"/>
</dbReference>
<proteinExistence type="inferred from homology"/>
<keyword evidence="9" id="KW-0963">Cytoplasm</keyword>
<dbReference type="SFLD" id="SFLDG01082">
    <property type="entry name" value="B12-binding_domain_containing"/>
    <property type="match status" value="1"/>
</dbReference>
<keyword evidence="5 9" id="KW-0479">Metal-binding</keyword>
<dbReference type="InterPro" id="IPR007197">
    <property type="entry name" value="rSAM"/>
</dbReference>
<evidence type="ECO:0000256" key="6">
    <source>
        <dbReference type="ARBA" id="ARBA00023004"/>
    </source>
</evidence>
<dbReference type="SFLD" id="SFLDF00562">
    <property type="entry name" value="HemN-like__clustered_with_heat"/>
    <property type="match status" value="1"/>
</dbReference>
<evidence type="ECO:0000256" key="7">
    <source>
        <dbReference type="ARBA" id="ARBA00023014"/>
    </source>
</evidence>
<dbReference type="InterPro" id="IPR034505">
    <property type="entry name" value="Coproporphyrinogen-III_oxidase"/>
</dbReference>
<dbReference type="GO" id="GO:0004109">
    <property type="term" value="F:coproporphyrinogen oxidase activity"/>
    <property type="evidence" value="ECO:0007669"/>
    <property type="project" value="InterPro"/>
</dbReference>
<dbReference type="InterPro" id="IPR010723">
    <property type="entry name" value="HemN_C"/>
</dbReference>
<keyword evidence="3 9" id="KW-0349">Heme</keyword>
<dbReference type="AlphaFoldDB" id="A0AAU0UIX9"/>
<dbReference type="SUPFAM" id="SSF102114">
    <property type="entry name" value="Radical SAM enzymes"/>
    <property type="match status" value="1"/>
</dbReference>
<comment type="similarity">
    <text evidence="1">Belongs to the anaerobic coproporphyrinogen-III oxidase family. HemW subfamily.</text>
</comment>
<dbReference type="GO" id="GO:0051539">
    <property type="term" value="F:4 iron, 4 sulfur cluster binding"/>
    <property type="evidence" value="ECO:0007669"/>
    <property type="project" value="UniProtKB-UniRule"/>
</dbReference>
<keyword evidence="8 9" id="KW-0143">Chaperone</keyword>